<evidence type="ECO:0000256" key="3">
    <source>
        <dbReference type="ARBA" id="ARBA00004946"/>
    </source>
</evidence>
<dbReference type="PANTHER" id="PTHR43552:SF1">
    <property type="entry name" value="DIAMINOBUTYRATE--2-OXOGLUTARATE AMINOTRANSFERASE"/>
    <property type="match status" value="1"/>
</dbReference>
<accession>A0ABW2RFC4</accession>
<reference evidence="16" key="1">
    <citation type="journal article" date="2019" name="Int. J. Syst. Evol. Microbiol.">
        <title>The Global Catalogue of Microorganisms (GCM) 10K type strain sequencing project: providing services to taxonomists for standard genome sequencing and annotation.</title>
        <authorList>
            <consortium name="The Broad Institute Genomics Platform"/>
            <consortium name="The Broad Institute Genome Sequencing Center for Infectious Disease"/>
            <person name="Wu L."/>
            <person name="Ma J."/>
        </authorList>
    </citation>
    <scope>NUCLEOTIDE SEQUENCE [LARGE SCALE GENOMIC DNA]</scope>
    <source>
        <strain evidence="16">CGMCC 1.12942</strain>
    </source>
</reference>
<evidence type="ECO:0000256" key="5">
    <source>
        <dbReference type="ARBA" id="ARBA00013155"/>
    </source>
</evidence>
<keyword evidence="9 14" id="KW-0663">Pyridoxal phosphate</keyword>
<evidence type="ECO:0000256" key="13">
    <source>
        <dbReference type="ARBA" id="ARBA00049111"/>
    </source>
</evidence>
<protein>
    <recommendedName>
        <fullName evidence="6">Diaminobutyrate--2-oxoglutarate transaminase</fullName>
        <ecNumber evidence="5">2.6.1.76</ecNumber>
    </recommendedName>
    <alternativeName>
        <fullName evidence="11">DABA aminotransferase</fullName>
    </alternativeName>
    <alternativeName>
        <fullName evidence="12">Diaminobutyrate--2-oxoglutarate aminotransferase</fullName>
    </alternativeName>
    <alternativeName>
        <fullName evidence="10">L-2,4-diaminobutyric acid transaminase</fullName>
    </alternativeName>
</protein>
<dbReference type="Pfam" id="PF00202">
    <property type="entry name" value="Aminotran_3"/>
    <property type="match status" value="1"/>
</dbReference>
<dbReference type="EMBL" id="JBHTBW010000002">
    <property type="protein sequence ID" value="MFC7439646.1"/>
    <property type="molecule type" value="Genomic_DNA"/>
</dbReference>
<keyword evidence="8" id="KW-0808">Transferase</keyword>
<dbReference type="CDD" id="cd00610">
    <property type="entry name" value="OAT_like"/>
    <property type="match status" value="1"/>
</dbReference>
<keyword evidence="16" id="KW-1185">Reference proteome</keyword>
<evidence type="ECO:0000313" key="16">
    <source>
        <dbReference type="Proteomes" id="UP001596500"/>
    </source>
</evidence>
<evidence type="ECO:0000256" key="6">
    <source>
        <dbReference type="ARBA" id="ARBA00014798"/>
    </source>
</evidence>
<comment type="catalytic activity">
    <reaction evidence="13">
        <text>L-2,4-diaminobutanoate + 2-oxoglutarate = L-aspartate 4-semialdehyde + L-glutamate</text>
        <dbReference type="Rhea" id="RHEA:11160"/>
        <dbReference type="ChEBI" id="CHEBI:16810"/>
        <dbReference type="ChEBI" id="CHEBI:29985"/>
        <dbReference type="ChEBI" id="CHEBI:58761"/>
        <dbReference type="ChEBI" id="CHEBI:537519"/>
        <dbReference type="EC" id="2.6.1.76"/>
    </reaction>
</comment>
<dbReference type="PIRSF" id="PIRSF000521">
    <property type="entry name" value="Transaminase_4ab_Lys_Orn"/>
    <property type="match status" value="1"/>
</dbReference>
<evidence type="ECO:0000256" key="9">
    <source>
        <dbReference type="ARBA" id="ARBA00022898"/>
    </source>
</evidence>
<evidence type="ECO:0000256" key="12">
    <source>
        <dbReference type="ARBA" id="ARBA00031476"/>
    </source>
</evidence>
<dbReference type="SUPFAM" id="SSF53383">
    <property type="entry name" value="PLP-dependent transferases"/>
    <property type="match status" value="1"/>
</dbReference>
<name>A0ABW2RFC4_9BACL</name>
<comment type="caution">
    <text evidence="15">The sequence shown here is derived from an EMBL/GenBank/DDBJ whole genome shotgun (WGS) entry which is preliminary data.</text>
</comment>
<evidence type="ECO:0000256" key="14">
    <source>
        <dbReference type="RuleBase" id="RU003560"/>
    </source>
</evidence>
<dbReference type="PROSITE" id="PS00600">
    <property type="entry name" value="AA_TRANSFER_CLASS_3"/>
    <property type="match status" value="1"/>
</dbReference>
<gene>
    <name evidence="15" type="ORF">ACFQNG_00480</name>
</gene>
<evidence type="ECO:0000256" key="10">
    <source>
        <dbReference type="ARBA" id="ARBA00029744"/>
    </source>
</evidence>
<keyword evidence="7 15" id="KW-0032">Aminotransferase</keyword>
<dbReference type="InterPro" id="IPR004637">
    <property type="entry name" value="Dat"/>
</dbReference>
<sequence length="453" mass="49268">MSHAPVIQNAHYLANQEHRESNARSYPRRIPIAIKEASGITVKDVEGKVYIDCLSGAGTLALGHNHPVVIEAIQQVLNSHLPLHTLDITTPVKDEFVEELFSSLPEEFASRAKIQFCGPAGADAVEAALKLVKTATGRRSILSFHGAYHGMTHGALSLTGNVGPKQSVASLMPDVHFLPYPYSYRCPFNQGGELGEQIGHQYVQHVLDDPESGIVSPAGLIMEIVQGEGGVIPAPDNWVRQIRSITRERGIPLIVDEVQTGLGRTGKLFAFEHADIIPDVVILSKAIGGSLPLAVVVYDKSLDQWAPGAHAGTFRGNQMAMAAGIATIRFIRENKLETNAAQMGNRLISHLKEIQKNSSSIGEVRGRGLMVGVEIVNTQLKSNAIGSYPAYPELARQIQQECFTRGLILELGGRYGSVVRFLPPLLITEEQVDHICGIFDEAVRAAEKKWLHT</sequence>
<dbReference type="RefSeq" id="WP_379862829.1">
    <property type="nucleotide sequence ID" value="NZ_JBHTBW010000002.1"/>
</dbReference>
<evidence type="ECO:0000256" key="7">
    <source>
        <dbReference type="ARBA" id="ARBA00022576"/>
    </source>
</evidence>
<dbReference type="Proteomes" id="UP001596500">
    <property type="component" value="Unassembled WGS sequence"/>
</dbReference>
<dbReference type="NCBIfam" id="NF005393">
    <property type="entry name" value="PRK06938.1"/>
    <property type="match status" value="1"/>
</dbReference>
<dbReference type="Gene3D" id="3.40.640.10">
    <property type="entry name" value="Type I PLP-dependent aspartate aminotransferase-like (Major domain)"/>
    <property type="match status" value="1"/>
</dbReference>
<comment type="similarity">
    <text evidence="4 14">Belongs to the class-III pyridoxal-phosphate-dependent aminotransferase family.</text>
</comment>
<comment type="pathway">
    <text evidence="3">Amine and polyamine biosynthesis; ectoine biosynthesis; L-ectoine from L-aspartate 4-semialdehyde: step 1/3.</text>
</comment>
<dbReference type="Gene3D" id="3.90.1150.10">
    <property type="entry name" value="Aspartate Aminotransferase, domain 1"/>
    <property type="match status" value="1"/>
</dbReference>
<evidence type="ECO:0000256" key="4">
    <source>
        <dbReference type="ARBA" id="ARBA00008954"/>
    </source>
</evidence>
<dbReference type="InterPro" id="IPR015424">
    <property type="entry name" value="PyrdxlP-dep_Trfase"/>
</dbReference>
<evidence type="ECO:0000313" key="15">
    <source>
        <dbReference type="EMBL" id="MFC7439646.1"/>
    </source>
</evidence>
<dbReference type="NCBIfam" id="TIGR00709">
    <property type="entry name" value="dat"/>
    <property type="match status" value="1"/>
</dbReference>
<dbReference type="InterPro" id="IPR005814">
    <property type="entry name" value="Aminotrans_3"/>
</dbReference>
<evidence type="ECO:0000256" key="11">
    <source>
        <dbReference type="ARBA" id="ARBA00030665"/>
    </source>
</evidence>
<dbReference type="InterPro" id="IPR049704">
    <property type="entry name" value="Aminotrans_3_PPA_site"/>
</dbReference>
<comment type="cofactor">
    <cofactor evidence="1">
        <name>pyridoxal 5'-phosphate</name>
        <dbReference type="ChEBI" id="CHEBI:597326"/>
    </cofactor>
</comment>
<evidence type="ECO:0000256" key="8">
    <source>
        <dbReference type="ARBA" id="ARBA00022679"/>
    </source>
</evidence>
<evidence type="ECO:0000256" key="2">
    <source>
        <dbReference type="ARBA" id="ARBA00002189"/>
    </source>
</evidence>
<dbReference type="PANTHER" id="PTHR43552">
    <property type="entry name" value="DIAMINOBUTYRATE--2-OXOGLUTARATE AMINOTRANSFERASE"/>
    <property type="match status" value="1"/>
</dbReference>
<dbReference type="EC" id="2.6.1.76" evidence="5"/>
<dbReference type="InterPro" id="IPR015421">
    <property type="entry name" value="PyrdxlP-dep_Trfase_major"/>
</dbReference>
<dbReference type="GO" id="GO:0008483">
    <property type="term" value="F:transaminase activity"/>
    <property type="evidence" value="ECO:0007669"/>
    <property type="project" value="UniProtKB-KW"/>
</dbReference>
<evidence type="ECO:0000256" key="1">
    <source>
        <dbReference type="ARBA" id="ARBA00001933"/>
    </source>
</evidence>
<comment type="function">
    <text evidence="2">Catalyzes reversively the conversion of L-aspartate beta-semialdehyde (ASA) to L-2,4-diaminobutyrate (DABA) by transamination with L-glutamate.</text>
</comment>
<organism evidence="15 16">
    <name type="scientific">Laceyella putida</name>
    <dbReference type="NCBI Taxonomy" id="110101"/>
    <lineage>
        <taxon>Bacteria</taxon>
        <taxon>Bacillati</taxon>
        <taxon>Bacillota</taxon>
        <taxon>Bacilli</taxon>
        <taxon>Bacillales</taxon>
        <taxon>Thermoactinomycetaceae</taxon>
        <taxon>Laceyella</taxon>
    </lineage>
</organism>
<proteinExistence type="inferred from homology"/>
<dbReference type="InterPro" id="IPR015422">
    <property type="entry name" value="PyrdxlP-dep_Trfase_small"/>
</dbReference>